<feature type="domain" description="Alanine racemase N-terminal" evidence="4">
    <location>
        <begin position="7"/>
        <end position="221"/>
    </location>
</feature>
<evidence type="ECO:0000256" key="2">
    <source>
        <dbReference type="ARBA" id="ARBA00022898"/>
    </source>
</evidence>
<dbReference type="GO" id="GO:0030170">
    <property type="term" value="F:pyridoxal phosphate binding"/>
    <property type="evidence" value="ECO:0007669"/>
    <property type="project" value="TreeGrafter"/>
</dbReference>
<sequence length="353" mass="38440">MFPELVVSRDRLAGNIRAIKAILDRSNIDAVAVTKGFCAHPLIAEVFTDNGINVLGDSRIQNLKKMRNLPGRRMLLRLPAPSEIDEVVEYADISLVSHYETARALSRCASKRGQTHSVIVMIDMGDMREGVYGASALYDALANIMSLPGIKLEGIGANFCCIGGALPTLEKMNELRRMKEVVEMEQGIFLQTVSGGNSSNLSLLLKQPNSSFYNQLRIGEAFLRGRETVDDQAIAGAHDDCFMIRAEIIERYSKPSAPSGSTGGTGFGKAPAFVNKGLRSRAICALGKLDIDDQQLFPIEEGIKVIGASSDHLVLDVEDCKSAPELGDVLSFKLGYASIMRSMLSPYVQKRIL</sequence>
<evidence type="ECO:0000256" key="3">
    <source>
        <dbReference type="ARBA" id="ARBA00023235"/>
    </source>
</evidence>
<dbReference type="KEGG" id="kim:G3T16_08555"/>
<accession>A0A6C0U7I7</accession>
<dbReference type="InterPro" id="IPR001608">
    <property type="entry name" value="Ala_racemase_N"/>
</dbReference>
<keyword evidence="3" id="KW-0413">Isomerase</keyword>
<dbReference type="InterPro" id="IPR029066">
    <property type="entry name" value="PLP-binding_barrel"/>
</dbReference>
<dbReference type="InterPro" id="IPR000821">
    <property type="entry name" value="Ala_racemase"/>
</dbReference>
<dbReference type="PANTHER" id="PTHR30511:SF3">
    <property type="entry name" value="LYSINE RACEMASE"/>
    <property type="match status" value="1"/>
</dbReference>
<reference evidence="5 6" key="1">
    <citation type="submission" date="2020-02" db="EMBL/GenBank/DDBJ databases">
        <title>Genome sequencing for Kineobactrum sp. M2.</title>
        <authorList>
            <person name="Park S.-J."/>
        </authorList>
    </citation>
    <scope>NUCLEOTIDE SEQUENCE [LARGE SCALE GENOMIC DNA]</scope>
    <source>
        <strain evidence="5 6">M2</strain>
    </source>
</reference>
<dbReference type="AlphaFoldDB" id="A0A6C0U7I7"/>
<comment type="cofactor">
    <cofactor evidence="1">
        <name>pyridoxal 5'-phosphate</name>
        <dbReference type="ChEBI" id="CHEBI:597326"/>
    </cofactor>
</comment>
<dbReference type="RefSeq" id="WP_163494683.1">
    <property type="nucleotide sequence ID" value="NZ_CP048711.1"/>
</dbReference>
<evidence type="ECO:0000256" key="1">
    <source>
        <dbReference type="ARBA" id="ARBA00001933"/>
    </source>
</evidence>
<proteinExistence type="predicted"/>
<protein>
    <submittedName>
        <fullName evidence="5">Alanine/ornithine racemase family PLP-dependent enzyme</fullName>
    </submittedName>
</protein>
<dbReference type="Gene3D" id="3.20.20.10">
    <property type="entry name" value="Alanine racemase"/>
    <property type="match status" value="1"/>
</dbReference>
<dbReference type="SUPFAM" id="SSF51419">
    <property type="entry name" value="PLP-binding barrel"/>
    <property type="match status" value="1"/>
</dbReference>
<gene>
    <name evidence="5" type="ORF">G3T16_08555</name>
</gene>
<evidence type="ECO:0000313" key="6">
    <source>
        <dbReference type="Proteomes" id="UP000477680"/>
    </source>
</evidence>
<keyword evidence="6" id="KW-1185">Reference proteome</keyword>
<dbReference type="GO" id="GO:0008784">
    <property type="term" value="F:alanine racemase activity"/>
    <property type="evidence" value="ECO:0007669"/>
    <property type="project" value="TreeGrafter"/>
</dbReference>
<name>A0A6C0U7I7_9GAMM</name>
<dbReference type="PANTHER" id="PTHR30511">
    <property type="entry name" value="ALANINE RACEMASE"/>
    <property type="match status" value="1"/>
</dbReference>
<dbReference type="Pfam" id="PF01168">
    <property type="entry name" value="Ala_racemase_N"/>
    <property type="match status" value="1"/>
</dbReference>
<dbReference type="GO" id="GO:0005829">
    <property type="term" value="C:cytosol"/>
    <property type="evidence" value="ECO:0007669"/>
    <property type="project" value="TreeGrafter"/>
</dbReference>
<dbReference type="EMBL" id="CP048711">
    <property type="protein sequence ID" value="QIB65444.1"/>
    <property type="molecule type" value="Genomic_DNA"/>
</dbReference>
<evidence type="ECO:0000259" key="4">
    <source>
        <dbReference type="Pfam" id="PF01168"/>
    </source>
</evidence>
<evidence type="ECO:0000313" key="5">
    <source>
        <dbReference type="EMBL" id="QIB65444.1"/>
    </source>
</evidence>
<keyword evidence="2" id="KW-0663">Pyridoxal phosphate</keyword>
<dbReference type="Proteomes" id="UP000477680">
    <property type="component" value="Chromosome"/>
</dbReference>
<organism evidence="5 6">
    <name type="scientific">Kineobactrum salinum</name>
    <dbReference type="NCBI Taxonomy" id="2708301"/>
    <lineage>
        <taxon>Bacteria</taxon>
        <taxon>Pseudomonadati</taxon>
        <taxon>Pseudomonadota</taxon>
        <taxon>Gammaproteobacteria</taxon>
        <taxon>Cellvibrionales</taxon>
        <taxon>Halieaceae</taxon>
        <taxon>Kineobactrum</taxon>
    </lineage>
</organism>